<dbReference type="Gene3D" id="3.60.10.10">
    <property type="entry name" value="Endonuclease/exonuclease/phosphatase"/>
    <property type="match status" value="1"/>
</dbReference>
<feature type="region of interest" description="Disordered" evidence="1">
    <location>
        <begin position="256"/>
        <end position="313"/>
    </location>
</feature>
<organism evidence="3 4">
    <name type="scientific">Drosophila suzukii</name>
    <name type="common">Spotted-wing drosophila fruit fly</name>
    <dbReference type="NCBI Taxonomy" id="28584"/>
    <lineage>
        <taxon>Eukaryota</taxon>
        <taxon>Metazoa</taxon>
        <taxon>Ecdysozoa</taxon>
        <taxon>Arthropoda</taxon>
        <taxon>Hexapoda</taxon>
        <taxon>Insecta</taxon>
        <taxon>Pterygota</taxon>
        <taxon>Neoptera</taxon>
        <taxon>Endopterygota</taxon>
        <taxon>Diptera</taxon>
        <taxon>Brachycera</taxon>
        <taxon>Muscomorpha</taxon>
        <taxon>Ephydroidea</taxon>
        <taxon>Drosophilidae</taxon>
        <taxon>Drosophila</taxon>
        <taxon>Sophophora</taxon>
    </lineage>
</organism>
<gene>
    <name evidence="4" type="primary">LOC139354377</name>
</gene>
<dbReference type="RefSeq" id="XP_070854702.1">
    <property type="nucleotide sequence ID" value="XM_070998601.1"/>
</dbReference>
<proteinExistence type="predicted"/>
<dbReference type="PROSITE" id="PS50878">
    <property type="entry name" value="RT_POL"/>
    <property type="match status" value="1"/>
</dbReference>
<dbReference type="SUPFAM" id="SSF56672">
    <property type="entry name" value="DNA/RNA polymerases"/>
    <property type="match status" value="1"/>
</dbReference>
<feature type="domain" description="Reverse transcriptase" evidence="2">
    <location>
        <begin position="242"/>
        <end position="515"/>
    </location>
</feature>
<dbReference type="CDD" id="cd09077">
    <property type="entry name" value="R1-I-EN"/>
    <property type="match status" value="1"/>
</dbReference>
<dbReference type="Pfam" id="PF00078">
    <property type="entry name" value="RVT_1"/>
    <property type="match status" value="1"/>
</dbReference>
<reference evidence="4" key="1">
    <citation type="submission" date="2025-08" db="UniProtKB">
        <authorList>
            <consortium name="RefSeq"/>
        </authorList>
    </citation>
    <scope>IDENTIFICATION</scope>
</reference>
<dbReference type="InterPro" id="IPR036691">
    <property type="entry name" value="Endo/exonu/phosph_ase_sf"/>
</dbReference>
<keyword evidence="3" id="KW-1185">Reference proteome</keyword>
<dbReference type="InterPro" id="IPR005135">
    <property type="entry name" value="Endo/exonuclease/phosphatase"/>
</dbReference>
<evidence type="ECO:0000313" key="4">
    <source>
        <dbReference type="RefSeq" id="XP_070854702.1"/>
    </source>
</evidence>
<evidence type="ECO:0000313" key="3">
    <source>
        <dbReference type="Proteomes" id="UP001652628"/>
    </source>
</evidence>
<evidence type="ECO:0000259" key="2">
    <source>
        <dbReference type="PROSITE" id="PS50878"/>
    </source>
</evidence>
<dbReference type="Proteomes" id="UP001652628">
    <property type="component" value="Chromosome 2"/>
</dbReference>
<protein>
    <recommendedName>
        <fullName evidence="2">Reverse transcriptase domain-containing protein</fullName>
    </recommendedName>
</protein>
<evidence type="ECO:0000256" key="1">
    <source>
        <dbReference type="SAM" id="MobiDB-lite"/>
    </source>
</evidence>
<dbReference type="InterPro" id="IPR043502">
    <property type="entry name" value="DNA/RNA_pol_sf"/>
</dbReference>
<dbReference type="PANTHER" id="PTHR33273">
    <property type="entry name" value="DOMAIN-CONTAINING PROTEIN, PUTATIVE-RELATED"/>
    <property type="match status" value="1"/>
</dbReference>
<dbReference type="PANTHER" id="PTHR33273:SF4">
    <property type="entry name" value="ENDONUCLEASE_EXONUCLEASE_PHOSPHATASE DOMAIN-CONTAINING PROTEIN"/>
    <property type="match status" value="1"/>
</dbReference>
<accession>A0ABM4TXK5</accession>
<dbReference type="SUPFAM" id="SSF56219">
    <property type="entry name" value="DNase I-like"/>
    <property type="match status" value="1"/>
</dbReference>
<dbReference type="GeneID" id="139354377"/>
<dbReference type="Pfam" id="PF14529">
    <property type="entry name" value="Exo_endo_phos_2"/>
    <property type="match status" value="1"/>
</dbReference>
<name>A0ABM4TXK5_DROSZ</name>
<dbReference type="InterPro" id="IPR000477">
    <property type="entry name" value="RT_dom"/>
</dbReference>
<sequence length="619" mass="67624">MKFLQINLNHCEDAQSLLEQNVIEKNVDIALISEQYRNKNSGEWVTNNSKKSAIWSCGNPKRQISKKKCGNCFARAQVNGTAFYSCYLPPSLSLPQAISAIEEIAEHARENRPAVIAGDFNAWATEWDSPRTNARGKALLESFAALDLVLLNSGTKPTFSRAGTSSIIDLTFVNAGLASGSSWEVSDTYTGSDHAAIICTINSRSGPPRVPKTVPGYKIETLDVEMVQMLFEDFSTSDSAEERANQIAEDTKSAITDVPSQSKKDSGNTIPRARGYGANLTDREQSEHKAHKCRNSPQGIEDNTGRQGTGTRWNPDAVGKMCEIADKVIAGKRWLYGTKQYCIAATLDVKKAFNSASWHHTLNALSNINVPVYIQRIIASYFEGRLLLYETDSGQSTHRVTGGVPQGSVLGPLLWNVMYDGILRITMPEGARLIGLADDVATVVTAKKLPDAERICNEAGKRASAWLDSKGLALAAHKTEAVVISSRQKVEAVTIKIGEATTTSRPSLKYLGVMIDHRLSFKEHLAYASGKASKTAAAISRIMANTRGPRQPGRRLLVSAVTSTLMYAAPIWPRATKNGSYMQDGDSVQGLCALRVCSAFRRGRNCRIPTEKVQRTHHC</sequence>